<feature type="transmembrane region" description="Helical" evidence="3">
    <location>
        <begin position="353"/>
        <end position="377"/>
    </location>
</feature>
<dbReference type="InterPro" id="IPR036259">
    <property type="entry name" value="MFS_trans_sf"/>
</dbReference>
<dbReference type="EMBL" id="ML178858">
    <property type="protein sequence ID" value="TFK96574.1"/>
    <property type="molecule type" value="Genomic_DNA"/>
</dbReference>
<dbReference type="PROSITE" id="PS50850">
    <property type="entry name" value="MFS"/>
    <property type="match status" value="1"/>
</dbReference>
<feature type="transmembrane region" description="Helical" evidence="3">
    <location>
        <begin position="266"/>
        <end position="285"/>
    </location>
</feature>
<dbReference type="GO" id="GO:0016020">
    <property type="term" value="C:membrane"/>
    <property type="evidence" value="ECO:0007669"/>
    <property type="project" value="UniProtKB-SubCell"/>
</dbReference>
<evidence type="ECO:0000259" key="4">
    <source>
        <dbReference type="PROSITE" id="PS50850"/>
    </source>
</evidence>
<dbReference type="InterPro" id="IPR011701">
    <property type="entry name" value="MFS"/>
</dbReference>
<dbReference type="STRING" id="1884261.A0A5C3Q3B6"/>
<keyword evidence="3" id="KW-0812">Transmembrane</keyword>
<dbReference type="Pfam" id="PF07690">
    <property type="entry name" value="MFS_1"/>
    <property type="match status" value="1"/>
</dbReference>
<protein>
    <submittedName>
        <fullName evidence="5">Major facilitator superfamily domain-containing protein</fullName>
    </submittedName>
</protein>
<feature type="compositionally biased region" description="Low complexity" evidence="2">
    <location>
        <begin position="1"/>
        <end position="12"/>
    </location>
</feature>
<dbReference type="InterPro" id="IPR020846">
    <property type="entry name" value="MFS_dom"/>
</dbReference>
<sequence length="546" mass="58929">MYPSKQQLTSSPLTPPPPALSQWSVRTSSLKPKRNSGWSTLANSSSIERQGRDLLPHPIHFVNLKDGALEKKATPSTIRSPLGAPTKDFGFLPIPKRLQHHPNEAFNFTKTLNILFALAATLLIGNLNYSQPLLIQLADEFNVSQGVIASIPTLTQIGYALGVLLISPLGDLVRRRQLLLLVVVLSTFITVLMALAPNVLLFQVLSFFLGLSTVAPQVLIPLAADLAPPERRQTAVSIVLSALFAGIVVSRVLAGTIGSFASFRAVYWMASGLQVLVLVGVYFVIPDFPKKDTGVTYWGILASMAKLAVTEPLLIQCCLVKMCSSIQFSGFWITLTFLLGGPIYKFSTCVASLIFRLTIGLFGLVGLVGIALGPLLARLVKKLVPWYAGLFALFGMMITHGIYIGTATLSVAAVVAVCIALGAFIDLEQIALSGRVFDINAQARARLNAVFIVSISVGQAIGTAASSSIFLAHGTRGVGFFWFDLCALQVLLLVVRGPHTALKRWFGWEGGASLLRKEVSVEDEGLEDARKDVLRGEKSRLPDLRP</sequence>
<accession>A0A5C3Q3B6</accession>
<feature type="transmembrane region" description="Helical" evidence="3">
    <location>
        <begin position="477"/>
        <end position="495"/>
    </location>
</feature>
<reference evidence="5 6" key="1">
    <citation type="journal article" date="2019" name="Nat. Ecol. Evol.">
        <title>Megaphylogeny resolves global patterns of mushroom evolution.</title>
        <authorList>
            <person name="Varga T."/>
            <person name="Krizsan K."/>
            <person name="Foldi C."/>
            <person name="Dima B."/>
            <person name="Sanchez-Garcia M."/>
            <person name="Sanchez-Ramirez S."/>
            <person name="Szollosi G.J."/>
            <person name="Szarkandi J.G."/>
            <person name="Papp V."/>
            <person name="Albert L."/>
            <person name="Andreopoulos W."/>
            <person name="Angelini C."/>
            <person name="Antonin V."/>
            <person name="Barry K.W."/>
            <person name="Bougher N.L."/>
            <person name="Buchanan P."/>
            <person name="Buyck B."/>
            <person name="Bense V."/>
            <person name="Catcheside P."/>
            <person name="Chovatia M."/>
            <person name="Cooper J."/>
            <person name="Damon W."/>
            <person name="Desjardin D."/>
            <person name="Finy P."/>
            <person name="Geml J."/>
            <person name="Haridas S."/>
            <person name="Hughes K."/>
            <person name="Justo A."/>
            <person name="Karasinski D."/>
            <person name="Kautmanova I."/>
            <person name="Kiss B."/>
            <person name="Kocsube S."/>
            <person name="Kotiranta H."/>
            <person name="LaButti K.M."/>
            <person name="Lechner B.E."/>
            <person name="Liimatainen K."/>
            <person name="Lipzen A."/>
            <person name="Lukacs Z."/>
            <person name="Mihaltcheva S."/>
            <person name="Morgado L.N."/>
            <person name="Niskanen T."/>
            <person name="Noordeloos M.E."/>
            <person name="Ohm R.A."/>
            <person name="Ortiz-Santana B."/>
            <person name="Ovrebo C."/>
            <person name="Racz N."/>
            <person name="Riley R."/>
            <person name="Savchenko A."/>
            <person name="Shiryaev A."/>
            <person name="Soop K."/>
            <person name="Spirin V."/>
            <person name="Szebenyi C."/>
            <person name="Tomsovsky M."/>
            <person name="Tulloss R.E."/>
            <person name="Uehling J."/>
            <person name="Grigoriev I.V."/>
            <person name="Vagvolgyi C."/>
            <person name="Papp T."/>
            <person name="Martin F.M."/>
            <person name="Miettinen O."/>
            <person name="Hibbett D.S."/>
            <person name="Nagy L.G."/>
        </authorList>
    </citation>
    <scope>NUCLEOTIDE SEQUENCE [LARGE SCALE GENOMIC DNA]</scope>
    <source>
        <strain evidence="5 6">CBS 309.79</strain>
    </source>
</reference>
<feature type="transmembrane region" description="Helical" evidence="3">
    <location>
        <begin position="447"/>
        <end position="471"/>
    </location>
</feature>
<dbReference type="AlphaFoldDB" id="A0A5C3Q3B6"/>
<feature type="transmembrane region" description="Helical" evidence="3">
    <location>
        <begin position="329"/>
        <end position="347"/>
    </location>
</feature>
<feature type="transmembrane region" description="Helical" evidence="3">
    <location>
        <begin position="409"/>
        <end position="427"/>
    </location>
</feature>
<organism evidence="5 6">
    <name type="scientific">Pterulicium gracile</name>
    <dbReference type="NCBI Taxonomy" id="1884261"/>
    <lineage>
        <taxon>Eukaryota</taxon>
        <taxon>Fungi</taxon>
        <taxon>Dikarya</taxon>
        <taxon>Basidiomycota</taxon>
        <taxon>Agaricomycotina</taxon>
        <taxon>Agaricomycetes</taxon>
        <taxon>Agaricomycetidae</taxon>
        <taxon>Agaricales</taxon>
        <taxon>Pleurotineae</taxon>
        <taxon>Pterulaceae</taxon>
        <taxon>Pterulicium</taxon>
    </lineage>
</organism>
<keyword evidence="3" id="KW-1133">Transmembrane helix</keyword>
<dbReference type="OrthoDB" id="2105912at2759"/>
<evidence type="ECO:0000313" key="6">
    <source>
        <dbReference type="Proteomes" id="UP000305067"/>
    </source>
</evidence>
<name>A0A5C3Q3B6_9AGAR</name>
<keyword evidence="6" id="KW-1185">Reference proteome</keyword>
<feature type="transmembrane region" description="Helical" evidence="3">
    <location>
        <begin position="384"/>
        <end position="403"/>
    </location>
</feature>
<feature type="domain" description="Major facilitator superfamily (MFS) profile" evidence="4">
    <location>
        <begin position="105"/>
        <end position="501"/>
    </location>
</feature>
<feature type="transmembrane region" description="Helical" evidence="3">
    <location>
        <begin position="178"/>
        <end position="196"/>
    </location>
</feature>
<dbReference type="PANTHER" id="PTHR42910:SF1">
    <property type="entry name" value="MAJOR FACILITATOR SUPERFAMILY (MFS) PROFILE DOMAIN-CONTAINING PROTEIN"/>
    <property type="match status" value="1"/>
</dbReference>
<dbReference type="PANTHER" id="PTHR42910">
    <property type="entry name" value="TRANSPORTER SCO4007-RELATED"/>
    <property type="match status" value="1"/>
</dbReference>
<dbReference type="CDD" id="cd17324">
    <property type="entry name" value="MFS_NepI_like"/>
    <property type="match status" value="1"/>
</dbReference>
<evidence type="ECO:0000256" key="2">
    <source>
        <dbReference type="SAM" id="MobiDB-lite"/>
    </source>
</evidence>
<dbReference type="GO" id="GO:0022857">
    <property type="term" value="F:transmembrane transporter activity"/>
    <property type="evidence" value="ECO:0007669"/>
    <property type="project" value="InterPro"/>
</dbReference>
<gene>
    <name evidence="5" type="ORF">BDV98DRAFT_515500</name>
</gene>
<evidence type="ECO:0000256" key="1">
    <source>
        <dbReference type="ARBA" id="ARBA00004141"/>
    </source>
</evidence>
<comment type="subcellular location">
    <subcellularLocation>
        <location evidence="1">Membrane</location>
        <topology evidence="1">Multi-pass membrane protein</topology>
    </subcellularLocation>
</comment>
<dbReference type="SUPFAM" id="SSF103473">
    <property type="entry name" value="MFS general substrate transporter"/>
    <property type="match status" value="1"/>
</dbReference>
<evidence type="ECO:0000256" key="3">
    <source>
        <dbReference type="SAM" id="Phobius"/>
    </source>
</evidence>
<proteinExistence type="predicted"/>
<feature type="compositionally biased region" description="Polar residues" evidence="2">
    <location>
        <begin position="23"/>
        <end position="43"/>
    </location>
</feature>
<feature type="transmembrane region" description="Helical" evidence="3">
    <location>
        <begin position="235"/>
        <end position="254"/>
    </location>
</feature>
<keyword evidence="3" id="KW-0472">Membrane</keyword>
<evidence type="ECO:0000313" key="5">
    <source>
        <dbReference type="EMBL" id="TFK96574.1"/>
    </source>
</evidence>
<dbReference type="Proteomes" id="UP000305067">
    <property type="component" value="Unassembled WGS sequence"/>
</dbReference>
<feature type="transmembrane region" description="Helical" evidence="3">
    <location>
        <begin position="147"/>
        <end position="166"/>
    </location>
</feature>
<dbReference type="Gene3D" id="1.20.1250.20">
    <property type="entry name" value="MFS general substrate transporter like domains"/>
    <property type="match status" value="1"/>
</dbReference>
<feature type="region of interest" description="Disordered" evidence="2">
    <location>
        <begin position="1"/>
        <end position="43"/>
    </location>
</feature>
<feature type="transmembrane region" description="Helical" evidence="3">
    <location>
        <begin position="105"/>
        <end position="127"/>
    </location>
</feature>